<evidence type="ECO:0000313" key="7">
    <source>
        <dbReference type="EMBL" id="MDX3042536.1"/>
    </source>
</evidence>
<accession>A0ABU4MZA6</accession>
<sequence length="179" mass="19515">MSVPKAKQASVADRRREMLIMKIQGSTAAQIAEHFGMSPATARSDLSRAIKKARDLEVQQSELYRYIQGARLEELLRAVMPAATRAEDPDLKASEQARKLIVDITDLFGLKVPVRTEISGPDGGAIPFSSGEAAEVMALIDISDRENAEIPAIDPDADFDDEDDEDPAVDDQDDDDDGD</sequence>
<keyword evidence="8" id="KW-1185">Reference proteome</keyword>
<keyword evidence="3" id="KW-0731">Sigma factor</keyword>
<reference evidence="7 8" key="1">
    <citation type="journal article" date="2023" name="Microb. Genom.">
        <title>Mesoterricola silvestris gen. nov., sp. nov., Mesoterricola sediminis sp. nov., Geothrix oryzae sp. nov., Geothrix edaphica sp. nov., Geothrix rubra sp. nov., and Geothrix limicola sp. nov., six novel members of Acidobacteriota isolated from soils.</title>
        <authorList>
            <person name="Weisberg A.J."/>
            <person name="Pearce E."/>
            <person name="Kramer C.G."/>
            <person name="Chang J.H."/>
            <person name="Clarke C.R."/>
        </authorList>
    </citation>
    <scope>NUCLEOTIDE SEQUENCE [LARGE SCALE GENOMIC DNA]</scope>
    <source>
        <strain evidence="7 8">NE20-4-1</strain>
    </source>
</reference>
<dbReference type="EMBL" id="JARAWJ010000039">
    <property type="protein sequence ID" value="MDX3042536.1"/>
    <property type="molecule type" value="Genomic_DNA"/>
</dbReference>
<evidence type="ECO:0000256" key="4">
    <source>
        <dbReference type="ARBA" id="ARBA00023163"/>
    </source>
</evidence>
<evidence type="ECO:0000256" key="2">
    <source>
        <dbReference type="ARBA" id="ARBA00023015"/>
    </source>
</evidence>
<organism evidence="7 8">
    <name type="scientific">Streptomyces caniscabiei</name>
    <dbReference type="NCBI Taxonomy" id="2746961"/>
    <lineage>
        <taxon>Bacteria</taxon>
        <taxon>Bacillati</taxon>
        <taxon>Actinomycetota</taxon>
        <taxon>Actinomycetes</taxon>
        <taxon>Kitasatosporales</taxon>
        <taxon>Streptomycetaceae</taxon>
        <taxon>Streptomyces</taxon>
    </lineage>
</organism>
<dbReference type="Gene3D" id="1.10.10.10">
    <property type="entry name" value="Winged helix-like DNA-binding domain superfamily/Winged helix DNA-binding domain"/>
    <property type="match status" value="1"/>
</dbReference>
<proteinExistence type="inferred from homology"/>
<keyword evidence="4" id="KW-0804">Transcription</keyword>
<dbReference type="InterPro" id="IPR036388">
    <property type="entry name" value="WH-like_DNA-bd_sf"/>
</dbReference>
<feature type="region of interest" description="Disordered" evidence="5">
    <location>
        <begin position="144"/>
        <end position="179"/>
    </location>
</feature>
<comment type="caution">
    <text evidence="7">The sequence shown here is derived from an EMBL/GenBank/DDBJ whole genome shotgun (WGS) entry which is preliminary data.</text>
</comment>
<name>A0ABU4MZA6_9ACTN</name>
<evidence type="ECO:0000256" key="1">
    <source>
        <dbReference type="ARBA" id="ARBA00010641"/>
    </source>
</evidence>
<dbReference type="InterPro" id="IPR013324">
    <property type="entry name" value="RNA_pol_sigma_r3/r4-like"/>
</dbReference>
<dbReference type="Pfam" id="PF08281">
    <property type="entry name" value="Sigma70_r4_2"/>
    <property type="match status" value="1"/>
</dbReference>
<dbReference type="SUPFAM" id="SSF88659">
    <property type="entry name" value="Sigma3 and sigma4 domains of RNA polymerase sigma factors"/>
    <property type="match status" value="1"/>
</dbReference>
<protein>
    <submittedName>
        <fullName evidence="7">Sigma-70 region 4 domain-containing protein</fullName>
    </submittedName>
</protein>
<feature type="compositionally biased region" description="Acidic residues" evidence="5">
    <location>
        <begin position="155"/>
        <end position="179"/>
    </location>
</feature>
<gene>
    <name evidence="7" type="ORF">PV383_35945</name>
</gene>
<evidence type="ECO:0000256" key="3">
    <source>
        <dbReference type="ARBA" id="ARBA00023082"/>
    </source>
</evidence>
<dbReference type="RefSeq" id="WP_193382963.1">
    <property type="nucleotide sequence ID" value="NZ_JABXWI010000031.1"/>
</dbReference>
<dbReference type="InterPro" id="IPR013249">
    <property type="entry name" value="RNA_pol_sigma70_r4_t2"/>
</dbReference>
<keyword evidence="2" id="KW-0805">Transcription regulation</keyword>
<feature type="domain" description="RNA polymerase sigma factor 70 region 4 type 2" evidence="6">
    <location>
        <begin position="13"/>
        <end position="52"/>
    </location>
</feature>
<comment type="similarity">
    <text evidence="1">Belongs to the sigma-70 factor family. ECF subfamily.</text>
</comment>
<evidence type="ECO:0000259" key="6">
    <source>
        <dbReference type="Pfam" id="PF08281"/>
    </source>
</evidence>
<dbReference type="Proteomes" id="UP001282474">
    <property type="component" value="Unassembled WGS sequence"/>
</dbReference>
<evidence type="ECO:0000256" key="5">
    <source>
        <dbReference type="SAM" id="MobiDB-lite"/>
    </source>
</evidence>
<evidence type="ECO:0000313" key="8">
    <source>
        <dbReference type="Proteomes" id="UP001282474"/>
    </source>
</evidence>